<sequence length="685" mass="73821">MTRRREAAELARALQLSQQEANHLAQLPPHTLSSRSTGTQDSKELELRPMGTVNPVDVMGPPTGSVSVPTSSSSHSHSSTMAIPRYSGLTSVIQSFTPSHLFKDTLGSIRSPIDTSAPRSSPVLGNAIPSSRLGSTSKFRPISTISNATSVEPTSSPSSHGPLLSPTQVSRPRSDFAGIAQTPASIGNTRPLSPFRHQLSSSPVSSPPRARFREIDDVPPRRAITPEPLEPQEDRRPTAPSSTRKSALQVIVPTSRSKSISIQRHSSDPIDFLSADVDVTSFAPVKKRSEAGPSIMDESQYDNAGTRVSRRVADLNAKKAAEKEERARKRRAERALKEEKARAAAQGRVEDGEESVQYVGAKAMKDSEASSSTKGNKRMVRESRSERVLKKARGEERSTVTEGAISSRERTLRNNTSPVIDTRARPKLDVDDETLRGPSDRPEKEGESSAEATKEAGEDNGITSNNEEVSSKEESRSTVVQAPGPSKTDTIGETEDSTAASRAKRSPDDTSLQKSVRGTKGKAKEVADIVVQASNIDKDEDSEVKQQSTHNEIAPTPARPPLNALPRKLNSPALITTPSHRPSPGPDGSGVKFRTPRNDLSAVLSKFPSAKAGGMSRRIRIAPLHSKIGPPAKAPPPIPKKPERKKKGEVSDEESEHDGEGGDENGVKKIKKGDVEWLMQDDGGW</sequence>
<name>A0A4Q1BRP3_TREME</name>
<feature type="region of interest" description="Disordered" evidence="1">
    <location>
        <begin position="112"/>
        <end position="265"/>
    </location>
</feature>
<feature type="compositionally biased region" description="Acidic residues" evidence="1">
    <location>
        <begin position="651"/>
        <end position="663"/>
    </location>
</feature>
<feature type="compositionally biased region" description="Basic and acidic residues" evidence="1">
    <location>
        <begin position="422"/>
        <end position="457"/>
    </location>
</feature>
<reference evidence="2 3" key="1">
    <citation type="submission" date="2016-06" db="EMBL/GenBank/DDBJ databases">
        <title>Evolution of pathogenesis and genome organization in the Tremellales.</title>
        <authorList>
            <person name="Cuomo C."/>
            <person name="Litvintseva A."/>
            <person name="Heitman J."/>
            <person name="Chen Y."/>
            <person name="Sun S."/>
            <person name="Springer D."/>
            <person name="Dromer F."/>
            <person name="Young S."/>
            <person name="Zeng Q."/>
            <person name="Chapman S."/>
            <person name="Gujja S."/>
            <person name="Saif S."/>
            <person name="Birren B."/>
        </authorList>
    </citation>
    <scope>NUCLEOTIDE SEQUENCE [LARGE SCALE GENOMIC DNA]</scope>
    <source>
        <strain evidence="2 3">ATCC 28783</strain>
    </source>
</reference>
<feature type="compositionally biased region" description="Polar residues" evidence="1">
    <location>
        <begin position="31"/>
        <end position="40"/>
    </location>
</feature>
<feature type="compositionally biased region" description="Basic and acidic residues" evidence="1">
    <location>
        <begin position="379"/>
        <end position="399"/>
    </location>
</feature>
<feature type="compositionally biased region" description="Low complexity" evidence="1">
    <location>
        <begin position="60"/>
        <end position="80"/>
    </location>
</feature>
<dbReference type="Proteomes" id="UP000289152">
    <property type="component" value="Unassembled WGS sequence"/>
</dbReference>
<protein>
    <submittedName>
        <fullName evidence="2">Uncharacterized protein</fullName>
    </submittedName>
</protein>
<evidence type="ECO:0000256" key="1">
    <source>
        <dbReference type="SAM" id="MobiDB-lite"/>
    </source>
</evidence>
<gene>
    <name evidence="2" type="ORF">M231_02108</name>
</gene>
<dbReference type="InParanoid" id="A0A4Q1BRP3"/>
<feature type="compositionally biased region" description="Basic and acidic residues" evidence="1">
    <location>
        <begin position="311"/>
        <end position="342"/>
    </location>
</feature>
<feature type="compositionally biased region" description="Polar residues" evidence="1">
    <location>
        <begin position="128"/>
        <end position="152"/>
    </location>
</feature>
<feature type="compositionally biased region" description="Low complexity" evidence="1">
    <location>
        <begin position="153"/>
        <end position="167"/>
    </location>
</feature>
<feature type="region of interest" description="Disordered" evidence="1">
    <location>
        <begin position="622"/>
        <end position="685"/>
    </location>
</feature>
<organism evidence="2 3">
    <name type="scientific">Tremella mesenterica</name>
    <name type="common">Jelly fungus</name>
    <dbReference type="NCBI Taxonomy" id="5217"/>
    <lineage>
        <taxon>Eukaryota</taxon>
        <taxon>Fungi</taxon>
        <taxon>Dikarya</taxon>
        <taxon>Basidiomycota</taxon>
        <taxon>Agaricomycotina</taxon>
        <taxon>Tremellomycetes</taxon>
        <taxon>Tremellales</taxon>
        <taxon>Tremellaceae</taxon>
        <taxon>Tremella</taxon>
    </lineage>
</organism>
<keyword evidence="3" id="KW-1185">Reference proteome</keyword>
<evidence type="ECO:0000313" key="2">
    <source>
        <dbReference type="EMBL" id="RXK40651.1"/>
    </source>
</evidence>
<proteinExistence type="predicted"/>
<feature type="compositionally biased region" description="Basic and acidic residues" evidence="1">
    <location>
        <begin position="211"/>
        <end position="220"/>
    </location>
</feature>
<dbReference type="OrthoDB" id="2565126at2759"/>
<feature type="compositionally biased region" description="Polar residues" evidence="1">
    <location>
        <begin position="239"/>
        <end position="264"/>
    </location>
</feature>
<dbReference type="EMBL" id="SDIL01000016">
    <property type="protein sequence ID" value="RXK40651.1"/>
    <property type="molecule type" value="Genomic_DNA"/>
</dbReference>
<feature type="region of interest" description="Disordered" evidence="1">
    <location>
        <begin position="19"/>
        <end position="80"/>
    </location>
</feature>
<accession>A0A4Q1BRP3</accession>
<evidence type="ECO:0000313" key="3">
    <source>
        <dbReference type="Proteomes" id="UP000289152"/>
    </source>
</evidence>
<dbReference type="VEuPathDB" id="FungiDB:TREMEDRAFT_61733"/>
<comment type="caution">
    <text evidence="2">The sequence shown here is derived from an EMBL/GenBank/DDBJ whole genome shotgun (WGS) entry which is preliminary data.</text>
</comment>
<feature type="compositionally biased region" description="Polar residues" evidence="1">
    <location>
        <begin position="182"/>
        <end position="191"/>
    </location>
</feature>
<feature type="region of interest" description="Disordered" evidence="1">
    <location>
        <begin position="290"/>
        <end position="597"/>
    </location>
</feature>
<dbReference type="AlphaFoldDB" id="A0A4Q1BRP3"/>